<organism evidence="1 2">
    <name type="scientific">Nepenthes gracilis</name>
    <name type="common">Slender pitcher plant</name>
    <dbReference type="NCBI Taxonomy" id="150966"/>
    <lineage>
        <taxon>Eukaryota</taxon>
        <taxon>Viridiplantae</taxon>
        <taxon>Streptophyta</taxon>
        <taxon>Embryophyta</taxon>
        <taxon>Tracheophyta</taxon>
        <taxon>Spermatophyta</taxon>
        <taxon>Magnoliopsida</taxon>
        <taxon>eudicotyledons</taxon>
        <taxon>Gunneridae</taxon>
        <taxon>Pentapetalae</taxon>
        <taxon>Caryophyllales</taxon>
        <taxon>Nepenthaceae</taxon>
        <taxon>Nepenthes</taxon>
    </lineage>
</organism>
<sequence>MLGNQHLPHKKVVGSWFMVRYRVLVEQFPILVLSAIEDNTNGCLTNCLEQLSYGILGMLKYHLRACGSVEYHGEQELQVLS</sequence>
<evidence type="ECO:0000313" key="2">
    <source>
        <dbReference type="Proteomes" id="UP001279734"/>
    </source>
</evidence>
<dbReference type="EMBL" id="BSYO01000011">
    <property type="protein sequence ID" value="GMH11297.1"/>
    <property type="molecule type" value="Genomic_DNA"/>
</dbReference>
<proteinExistence type="predicted"/>
<dbReference type="Proteomes" id="UP001279734">
    <property type="component" value="Unassembled WGS sequence"/>
</dbReference>
<keyword evidence="2" id="KW-1185">Reference proteome</keyword>
<dbReference type="AlphaFoldDB" id="A0AAD3SIJ7"/>
<evidence type="ECO:0000313" key="1">
    <source>
        <dbReference type="EMBL" id="GMH11297.1"/>
    </source>
</evidence>
<gene>
    <name evidence="1" type="ORF">Nepgr_013138</name>
</gene>
<name>A0AAD3SIJ7_NEPGR</name>
<reference evidence="1" key="1">
    <citation type="submission" date="2023-05" db="EMBL/GenBank/DDBJ databases">
        <title>Nepenthes gracilis genome sequencing.</title>
        <authorList>
            <person name="Fukushima K."/>
        </authorList>
    </citation>
    <scope>NUCLEOTIDE SEQUENCE</scope>
    <source>
        <strain evidence="1">SING2019-196</strain>
    </source>
</reference>
<accession>A0AAD3SIJ7</accession>
<protein>
    <submittedName>
        <fullName evidence="1">Uncharacterized protein</fullName>
    </submittedName>
</protein>
<comment type="caution">
    <text evidence="1">The sequence shown here is derived from an EMBL/GenBank/DDBJ whole genome shotgun (WGS) entry which is preliminary data.</text>
</comment>